<dbReference type="AlphaFoldDB" id="A0A8H7C1R2"/>
<gene>
    <name evidence="3" type="ORF">Agabi119p4_11056</name>
</gene>
<evidence type="ECO:0000313" key="3">
    <source>
        <dbReference type="EMBL" id="KAF7760380.1"/>
    </source>
</evidence>
<dbReference type="InterPro" id="IPR003615">
    <property type="entry name" value="HNH_nuc"/>
</dbReference>
<comment type="caution">
    <text evidence="3">The sequence shown here is derived from an EMBL/GenBank/DDBJ whole genome shotgun (WGS) entry which is preliminary data.</text>
</comment>
<dbReference type="EMBL" id="JABXXO010000015">
    <property type="protein sequence ID" value="KAF7760380.1"/>
    <property type="molecule type" value="Genomic_DNA"/>
</dbReference>
<feature type="region of interest" description="Disordered" evidence="1">
    <location>
        <begin position="210"/>
        <end position="229"/>
    </location>
</feature>
<organism evidence="3 4">
    <name type="scientific">Agaricus bisporus var. burnettii</name>
    <dbReference type="NCBI Taxonomy" id="192524"/>
    <lineage>
        <taxon>Eukaryota</taxon>
        <taxon>Fungi</taxon>
        <taxon>Dikarya</taxon>
        <taxon>Basidiomycota</taxon>
        <taxon>Agaricomycotina</taxon>
        <taxon>Agaricomycetes</taxon>
        <taxon>Agaricomycetidae</taxon>
        <taxon>Agaricales</taxon>
        <taxon>Agaricineae</taxon>
        <taxon>Agaricaceae</taxon>
        <taxon>Agaricus</taxon>
    </lineage>
</organism>
<evidence type="ECO:0000256" key="1">
    <source>
        <dbReference type="SAM" id="MobiDB-lite"/>
    </source>
</evidence>
<proteinExistence type="predicted"/>
<sequence>MFVVLPIDIVIGDYNFIDCNLINEQIITSEETQHSSRFRSQIMERDGTKCTVFEDRRHLYDSNLEPSDLDINSVENGIFLRADLHLSFAHGECAFLKTPNFALDVADIPGLEEGHMPTNRITLHHLEPDTSHCPVPQLDAHISQAAISPPSPLILDFMYGIAVFQQWGKGQDIQNIIQQHFNERPKWSDGMLQAMDDVLALSMFFKGVTPESKARERQRQEEAAEEPDPNLNGPMCIVYCFT</sequence>
<protein>
    <recommendedName>
        <fullName evidence="2">HNH nuclease domain-containing protein</fullName>
    </recommendedName>
</protein>
<feature type="compositionally biased region" description="Basic and acidic residues" evidence="1">
    <location>
        <begin position="212"/>
        <end position="222"/>
    </location>
</feature>
<reference evidence="3 4" key="1">
    <citation type="journal article" name="Sci. Rep.">
        <title>Telomere-to-telomere assembled and centromere annotated genomes of the two main subspecies of the button mushroom Agaricus bisporus reveal especially polymorphic chromosome ends.</title>
        <authorList>
            <person name="Sonnenberg A.S.M."/>
            <person name="Sedaghat-Telgerd N."/>
            <person name="Lavrijssen B."/>
            <person name="Ohm R.A."/>
            <person name="Hendrickx P.M."/>
            <person name="Scholtmeijer K."/>
            <person name="Baars J.J.P."/>
            <person name="van Peer A."/>
        </authorList>
    </citation>
    <scope>NUCLEOTIDE SEQUENCE [LARGE SCALE GENOMIC DNA]</scope>
    <source>
        <strain evidence="3 4">H119_p4</strain>
    </source>
</reference>
<accession>A0A8H7C1R2</accession>
<name>A0A8H7C1R2_AGABI</name>
<dbReference type="Pfam" id="PF13391">
    <property type="entry name" value="HNH_2"/>
    <property type="match status" value="1"/>
</dbReference>
<evidence type="ECO:0000259" key="2">
    <source>
        <dbReference type="Pfam" id="PF13391"/>
    </source>
</evidence>
<evidence type="ECO:0000313" key="4">
    <source>
        <dbReference type="Proteomes" id="UP000629468"/>
    </source>
</evidence>
<dbReference type="Proteomes" id="UP000629468">
    <property type="component" value="Unassembled WGS sequence"/>
</dbReference>
<feature type="domain" description="HNH nuclease" evidence="2">
    <location>
        <begin position="58"/>
        <end position="95"/>
    </location>
</feature>